<protein>
    <submittedName>
        <fullName evidence="1">Uncharacterized protein</fullName>
    </submittedName>
</protein>
<dbReference type="AlphaFoldDB" id="A0A6G0Z5W3"/>
<dbReference type="EMBL" id="VUJU01001260">
    <property type="protein sequence ID" value="KAF0766126.1"/>
    <property type="molecule type" value="Genomic_DNA"/>
</dbReference>
<keyword evidence="2" id="KW-1185">Reference proteome</keyword>
<accession>A0A6G0Z5W3</accession>
<name>A0A6G0Z5W3_APHCR</name>
<reference evidence="1 2" key="1">
    <citation type="submission" date="2019-08" db="EMBL/GenBank/DDBJ databases">
        <title>Whole genome of Aphis craccivora.</title>
        <authorList>
            <person name="Voronova N.V."/>
            <person name="Shulinski R.S."/>
            <person name="Bandarenka Y.V."/>
            <person name="Zhorov D.G."/>
            <person name="Warner D."/>
        </authorList>
    </citation>
    <scope>NUCLEOTIDE SEQUENCE [LARGE SCALE GENOMIC DNA]</scope>
    <source>
        <strain evidence="1">180601</strain>
        <tissue evidence="1">Whole Body</tissue>
    </source>
</reference>
<dbReference type="Proteomes" id="UP000478052">
    <property type="component" value="Unassembled WGS sequence"/>
</dbReference>
<dbReference type="OrthoDB" id="8192602at2759"/>
<organism evidence="1 2">
    <name type="scientific">Aphis craccivora</name>
    <name type="common">Cowpea aphid</name>
    <dbReference type="NCBI Taxonomy" id="307492"/>
    <lineage>
        <taxon>Eukaryota</taxon>
        <taxon>Metazoa</taxon>
        <taxon>Ecdysozoa</taxon>
        <taxon>Arthropoda</taxon>
        <taxon>Hexapoda</taxon>
        <taxon>Insecta</taxon>
        <taxon>Pterygota</taxon>
        <taxon>Neoptera</taxon>
        <taxon>Paraneoptera</taxon>
        <taxon>Hemiptera</taxon>
        <taxon>Sternorrhyncha</taxon>
        <taxon>Aphidomorpha</taxon>
        <taxon>Aphidoidea</taxon>
        <taxon>Aphididae</taxon>
        <taxon>Aphidini</taxon>
        <taxon>Aphis</taxon>
        <taxon>Aphis</taxon>
    </lineage>
</organism>
<sequence>MKIALQKNIKKFGYTNYVKNNMATKMCIIMTAALALLPGHEIESVRMQNSIALLETEAITVKKFLIQCSHTTELYLERELNWENEVQNSEEEIQDIQINQSIVVPVFENTLVNPPPPIANPINSAAEINIEPEINVIKDYNDADFIISMDEEMNIWQNFVNDDEEDVIFVQVLQNLHELYPQRDEDTICVVCRMAPRGKDISTYSLWA</sequence>
<gene>
    <name evidence="1" type="ORF">FWK35_00015772</name>
</gene>
<evidence type="ECO:0000313" key="1">
    <source>
        <dbReference type="EMBL" id="KAF0766126.1"/>
    </source>
</evidence>
<proteinExistence type="predicted"/>
<evidence type="ECO:0000313" key="2">
    <source>
        <dbReference type="Proteomes" id="UP000478052"/>
    </source>
</evidence>
<comment type="caution">
    <text evidence="1">The sequence shown here is derived from an EMBL/GenBank/DDBJ whole genome shotgun (WGS) entry which is preliminary data.</text>
</comment>